<feature type="transmembrane region" description="Helical" evidence="7">
    <location>
        <begin position="110"/>
        <end position="131"/>
    </location>
</feature>
<feature type="transmembrane region" description="Helical" evidence="7">
    <location>
        <begin position="404"/>
        <end position="425"/>
    </location>
</feature>
<sequence length="437" mass="48303">FQKRYIHSAMIALCLFVAYINRISLSVAIVSMTDKNSSNENFYEFDWNEREKGILLSSFSWGYVLTQIPAGQMAQFFSPKLLLGLTNFISTLLAAISPAASYIGGWQLLSAIRVIEGICQGFIPALIFKMASNWCPPSERSRLLGVSLSGAAGATITLPVFGILAQSGAGWPSIFYVSAILNLLWTITWVWIGADSPVTHKTISSEEKNYIQTSLMSCTDFGRKLKTPWKNIFTSVPFWALLLTQMCDGFGRTLLVNELPSFINGVLKVGIVANGFLTGSPYYLMWLFIFPSCWLADYLQKNEILSKCAIRKLWTTICMSTSSLLILLLGFCANEIIPFMIILIISIILHAFLFSSYLITPLDLAPNYSGVLNSLTNTAENIAGIFAPIIAGIIIDNPNSMDQWWAVFGIVACISVAGNVIYLIFGSTDLQKWNSPE</sequence>
<dbReference type="EMBL" id="GBBI01000413">
    <property type="protein sequence ID" value="JAC18299.1"/>
    <property type="molecule type" value="mRNA"/>
</dbReference>
<dbReference type="FunFam" id="1.20.1250.20:FF:000003">
    <property type="entry name" value="Solute carrier family 17 member 3"/>
    <property type="match status" value="1"/>
</dbReference>
<name>A0A023FBB3_TRIIF</name>
<keyword evidence="6 7" id="KW-0472">Membrane</keyword>
<evidence type="ECO:0000256" key="3">
    <source>
        <dbReference type="ARBA" id="ARBA00022692"/>
    </source>
</evidence>
<feature type="transmembrane region" description="Helical" evidence="7">
    <location>
        <begin position="82"/>
        <end position="104"/>
    </location>
</feature>
<accession>A0A023FBB3</accession>
<keyword evidence="5 7" id="KW-1133">Transmembrane helix</keyword>
<evidence type="ECO:0000313" key="9">
    <source>
        <dbReference type="EMBL" id="JAC18299.1"/>
    </source>
</evidence>
<dbReference type="PROSITE" id="PS50850">
    <property type="entry name" value="MFS"/>
    <property type="match status" value="1"/>
</dbReference>
<feature type="domain" description="Major facilitator superfamily (MFS) profile" evidence="8">
    <location>
        <begin position="7"/>
        <end position="430"/>
    </location>
</feature>
<dbReference type="GO" id="GO:0006820">
    <property type="term" value="P:monoatomic anion transport"/>
    <property type="evidence" value="ECO:0007669"/>
    <property type="project" value="TreeGrafter"/>
</dbReference>
<evidence type="ECO:0000256" key="5">
    <source>
        <dbReference type="ARBA" id="ARBA00022989"/>
    </source>
</evidence>
<dbReference type="AlphaFoldDB" id="A0A023FBB3"/>
<dbReference type="InterPro" id="IPR011701">
    <property type="entry name" value="MFS"/>
</dbReference>
<feature type="transmembrane region" description="Helical" evidence="7">
    <location>
        <begin position="12"/>
        <end position="33"/>
    </location>
</feature>
<evidence type="ECO:0000256" key="7">
    <source>
        <dbReference type="SAM" id="Phobius"/>
    </source>
</evidence>
<dbReference type="InterPro" id="IPR020846">
    <property type="entry name" value="MFS_dom"/>
</dbReference>
<dbReference type="PANTHER" id="PTHR11662">
    <property type="entry name" value="SOLUTE CARRIER FAMILY 17"/>
    <property type="match status" value="1"/>
</dbReference>
<feature type="transmembrane region" description="Helical" evidence="7">
    <location>
        <begin position="337"/>
        <end position="360"/>
    </location>
</feature>
<keyword evidence="3 7" id="KW-0812">Transmembrane</keyword>
<keyword evidence="2" id="KW-0813">Transport</keyword>
<evidence type="ECO:0000256" key="4">
    <source>
        <dbReference type="ARBA" id="ARBA00022847"/>
    </source>
</evidence>
<evidence type="ECO:0000259" key="8">
    <source>
        <dbReference type="PROSITE" id="PS50850"/>
    </source>
</evidence>
<reference evidence="9" key="1">
    <citation type="journal article" date="2014" name="PLoS Negl. Trop. Dis.">
        <title>An updated insight into the Sialotranscriptome of Triatoma infestans: developmental stage and geographic variations.</title>
        <authorList>
            <person name="Schwarz A."/>
            <person name="Medrano-Mercado N."/>
            <person name="Schaub G.A."/>
            <person name="Struchiner C.J."/>
            <person name="Bargues M.D."/>
            <person name="Levy M.Z."/>
            <person name="Ribeiro J.M."/>
        </authorList>
    </citation>
    <scope>NUCLEOTIDE SEQUENCE</scope>
    <source>
        <strain evidence="9">Chile</strain>
        <tissue evidence="9">Salivary glands</tissue>
    </source>
</reference>
<dbReference type="GO" id="GO:0015293">
    <property type="term" value="F:symporter activity"/>
    <property type="evidence" value="ECO:0007669"/>
    <property type="project" value="UniProtKB-KW"/>
</dbReference>
<evidence type="ECO:0000256" key="6">
    <source>
        <dbReference type="ARBA" id="ARBA00023136"/>
    </source>
</evidence>
<dbReference type="Pfam" id="PF07690">
    <property type="entry name" value="MFS_1"/>
    <property type="match status" value="1"/>
</dbReference>
<evidence type="ECO:0000256" key="2">
    <source>
        <dbReference type="ARBA" id="ARBA00022448"/>
    </source>
</evidence>
<comment type="subcellular location">
    <subcellularLocation>
        <location evidence="1">Membrane</location>
        <topology evidence="1">Multi-pass membrane protein</topology>
    </subcellularLocation>
</comment>
<dbReference type="Gene3D" id="1.20.1250.20">
    <property type="entry name" value="MFS general substrate transporter like domains"/>
    <property type="match status" value="2"/>
</dbReference>
<proteinExistence type="evidence at transcript level"/>
<feature type="transmembrane region" description="Helical" evidence="7">
    <location>
        <begin position="143"/>
        <end position="165"/>
    </location>
</feature>
<protein>
    <submittedName>
        <fullName evidence="9">Putative permease of the major facilitator superfamily</fullName>
    </submittedName>
</protein>
<feature type="transmembrane region" description="Helical" evidence="7">
    <location>
        <begin position="312"/>
        <end position="331"/>
    </location>
</feature>
<dbReference type="SUPFAM" id="SSF103473">
    <property type="entry name" value="MFS general substrate transporter"/>
    <property type="match status" value="1"/>
</dbReference>
<feature type="transmembrane region" description="Helical" evidence="7">
    <location>
        <begin position="381"/>
        <end position="398"/>
    </location>
</feature>
<dbReference type="GO" id="GO:0016020">
    <property type="term" value="C:membrane"/>
    <property type="evidence" value="ECO:0007669"/>
    <property type="project" value="UniProtKB-SubCell"/>
</dbReference>
<dbReference type="InterPro" id="IPR050382">
    <property type="entry name" value="MFS_Na/Anion_cotransporter"/>
</dbReference>
<organism evidence="9">
    <name type="scientific">Triatoma infestans</name>
    <name type="common">Assassin bug</name>
    <dbReference type="NCBI Taxonomy" id="30076"/>
    <lineage>
        <taxon>Eukaryota</taxon>
        <taxon>Metazoa</taxon>
        <taxon>Ecdysozoa</taxon>
        <taxon>Arthropoda</taxon>
        <taxon>Hexapoda</taxon>
        <taxon>Insecta</taxon>
        <taxon>Pterygota</taxon>
        <taxon>Neoptera</taxon>
        <taxon>Paraneoptera</taxon>
        <taxon>Hemiptera</taxon>
        <taxon>Heteroptera</taxon>
        <taxon>Panheteroptera</taxon>
        <taxon>Cimicomorpha</taxon>
        <taxon>Reduviidae</taxon>
        <taxon>Triatominae</taxon>
        <taxon>Triatoma</taxon>
    </lineage>
</organism>
<feature type="transmembrane region" description="Helical" evidence="7">
    <location>
        <begin position="171"/>
        <end position="192"/>
    </location>
</feature>
<evidence type="ECO:0000256" key="1">
    <source>
        <dbReference type="ARBA" id="ARBA00004141"/>
    </source>
</evidence>
<dbReference type="PANTHER" id="PTHR11662:SF280">
    <property type="entry name" value="FI21844P1-RELATED"/>
    <property type="match status" value="1"/>
</dbReference>
<keyword evidence="4" id="KW-0769">Symport</keyword>
<dbReference type="InterPro" id="IPR036259">
    <property type="entry name" value="MFS_trans_sf"/>
</dbReference>
<dbReference type="FunFam" id="1.20.1250.20:FF:000423">
    <property type="entry name" value="Putative inorganic phosphate cotransporter-like Protein"/>
    <property type="match status" value="1"/>
</dbReference>
<feature type="non-terminal residue" evidence="9">
    <location>
        <position position="1"/>
    </location>
</feature>